<proteinExistence type="predicted"/>
<dbReference type="Proteomes" id="UP000887013">
    <property type="component" value="Unassembled WGS sequence"/>
</dbReference>
<sequence length="173" mass="19612">MDSGTSLDLRPMYLASPDKPVFCDVLIGTVLKLPGEFFSSSLLNTSAPEFVQYLRCHVRSFKPVFASRHPPCSMFFSKDLFYSFCVFLLLDRVRRPLEPPYAGPYKVVKSTLKIFTLEIDGKQHIVSIDCLKLAHLFPDVVNKETPSVPLSDVVTRFGRRSRDIVQFHSSPPL</sequence>
<protein>
    <submittedName>
        <fullName evidence="1">Transposon Ty3-I Gag-Pol polyprotein</fullName>
    </submittedName>
</protein>
<accession>A0A8X6KBD9</accession>
<gene>
    <name evidence="1" type="primary">TY3B-I_150</name>
    <name evidence="1" type="ORF">NPIL_415471</name>
</gene>
<dbReference type="PANTHER" id="PTHR38681:SF1">
    <property type="entry name" value="RETROVIRUS-RELATED POL POLYPROTEIN FROM TRANSPOSON 412-LIKE PROTEIN"/>
    <property type="match status" value="1"/>
</dbReference>
<dbReference type="OrthoDB" id="422540at2759"/>
<keyword evidence="2" id="KW-1185">Reference proteome</keyword>
<evidence type="ECO:0000313" key="1">
    <source>
        <dbReference type="EMBL" id="GFS37332.1"/>
    </source>
</evidence>
<dbReference type="EMBL" id="BMAW01043062">
    <property type="protein sequence ID" value="GFS37332.1"/>
    <property type="molecule type" value="Genomic_DNA"/>
</dbReference>
<dbReference type="AlphaFoldDB" id="A0A8X6KBD9"/>
<dbReference type="PANTHER" id="PTHR38681">
    <property type="entry name" value="RETROVIRUS-RELATED POL POLYPROTEIN FROM TRANSPOSON 412-LIKE PROTEIN-RELATED"/>
    <property type="match status" value="1"/>
</dbReference>
<name>A0A8X6KBD9_NEPPI</name>
<comment type="caution">
    <text evidence="1">The sequence shown here is derived from an EMBL/GenBank/DDBJ whole genome shotgun (WGS) entry which is preliminary data.</text>
</comment>
<organism evidence="1 2">
    <name type="scientific">Nephila pilipes</name>
    <name type="common">Giant wood spider</name>
    <name type="synonym">Nephila maculata</name>
    <dbReference type="NCBI Taxonomy" id="299642"/>
    <lineage>
        <taxon>Eukaryota</taxon>
        <taxon>Metazoa</taxon>
        <taxon>Ecdysozoa</taxon>
        <taxon>Arthropoda</taxon>
        <taxon>Chelicerata</taxon>
        <taxon>Arachnida</taxon>
        <taxon>Araneae</taxon>
        <taxon>Araneomorphae</taxon>
        <taxon>Entelegynae</taxon>
        <taxon>Araneoidea</taxon>
        <taxon>Nephilidae</taxon>
        <taxon>Nephila</taxon>
    </lineage>
</organism>
<reference evidence="1" key="1">
    <citation type="submission" date="2020-08" db="EMBL/GenBank/DDBJ databases">
        <title>Multicomponent nature underlies the extraordinary mechanical properties of spider dragline silk.</title>
        <authorList>
            <person name="Kono N."/>
            <person name="Nakamura H."/>
            <person name="Mori M."/>
            <person name="Yoshida Y."/>
            <person name="Ohtoshi R."/>
            <person name="Malay A.D."/>
            <person name="Moran D.A.P."/>
            <person name="Tomita M."/>
            <person name="Numata K."/>
            <person name="Arakawa K."/>
        </authorList>
    </citation>
    <scope>NUCLEOTIDE SEQUENCE</scope>
</reference>
<evidence type="ECO:0000313" key="2">
    <source>
        <dbReference type="Proteomes" id="UP000887013"/>
    </source>
</evidence>